<dbReference type="InterPro" id="IPR011701">
    <property type="entry name" value="MFS"/>
</dbReference>
<dbReference type="Gene3D" id="1.20.1250.20">
    <property type="entry name" value="MFS general substrate transporter like domains"/>
    <property type="match status" value="2"/>
</dbReference>
<feature type="transmembrane region" description="Helical" evidence="6">
    <location>
        <begin position="214"/>
        <end position="236"/>
    </location>
</feature>
<evidence type="ECO:0000313" key="9">
    <source>
        <dbReference type="Proteomes" id="UP000282084"/>
    </source>
</evidence>
<proteinExistence type="predicted"/>
<dbReference type="CDD" id="cd17324">
    <property type="entry name" value="MFS_NepI_like"/>
    <property type="match status" value="1"/>
</dbReference>
<evidence type="ECO:0000256" key="1">
    <source>
        <dbReference type="ARBA" id="ARBA00004651"/>
    </source>
</evidence>
<evidence type="ECO:0000256" key="6">
    <source>
        <dbReference type="SAM" id="Phobius"/>
    </source>
</evidence>
<dbReference type="InterPro" id="IPR020846">
    <property type="entry name" value="MFS_dom"/>
</dbReference>
<feature type="transmembrane region" description="Helical" evidence="6">
    <location>
        <begin position="172"/>
        <end position="193"/>
    </location>
</feature>
<accession>A0A495VY49</accession>
<dbReference type="GO" id="GO:0022857">
    <property type="term" value="F:transmembrane transporter activity"/>
    <property type="evidence" value="ECO:0007669"/>
    <property type="project" value="InterPro"/>
</dbReference>
<feature type="transmembrane region" description="Helical" evidence="6">
    <location>
        <begin position="343"/>
        <end position="363"/>
    </location>
</feature>
<keyword evidence="2" id="KW-1003">Cell membrane</keyword>
<protein>
    <submittedName>
        <fullName evidence="8">DHA1 family inner membrane transport protein</fullName>
    </submittedName>
</protein>
<evidence type="ECO:0000256" key="2">
    <source>
        <dbReference type="ARBA" id="ARBA00022475"/>
    </source>
</evidence>
<keyword evidence="3 6" id="KW-0812">Transmembrane</keyword>
<name>A0A495VY49_9PSEU</name>
<evidence type="ECO:0000256" key="4">
    <source>
        <dbReference type="ARBA" id="ARBA00022989"/>
    </source>
</evidence>
<feature type="transmembrane region" description="Helical" evidence="6">
    <location>
        <begin position="144"/>
        <end position="166"/>
    </location>
</feature>
<feature type="transmembrane region" description="Helical" evidence="6">
    <location>
        <begin position="248"/>
        <end position="267"/>
    </location>
</feature>
<dbReference type="PANTHER" id="PTHR43124">
    <property type="entry name" value="PURINE EFFLUX PUMP PBUE"/>
    <property type="match status" value="1"/>
</dbReference>
<evidence type="ECO:0000256" key="3">
    <source>
        <dbReference type="ARBA" id="ARBA00022692"/>
    </source>
</evidence>
<organism evidence="8 9">
    <name type="scientific">Saccharothrix australiensis</name>
    <dbReference type="NCBI Taxonomy" id="2072"/>
    <lineage>
        <taxon>Bacteria</taxon>
        <taxon>Bacillati</taxon>
        <taxon>Actinomycetota</taxon>
        <taxon>Actinomycetes</taxon>
        <taxon>Pseudonocardiales</taxon>
        <taxon>Pseudonocardiaceae</taxon>
        <taxon>Saccharothrix</taxon>
    </lineage>
</organism>
<dbReference type="SUPFAM" id="SSF103473">
    <property type="entry name" value="MFS general substrate transporter"/>
    <property type="match status" value="1"/>
</dbReference>
<feature type="domain" description="Major facilitator superfamily (MFS) profile" evidence="7">
    <location>
        <begin position="16"/>
        <end position="394"/>
    </location>
</feature>
<dbReference type="OrthoDB" id="9814237at2"/>
<feature type="transmembrane region" description="Helical" evidence="6">
    <location>
        <begin position="279"/>
        <end position="296"/>
    </location>
</feature>
<dbReference type="Proteomes" id="UP000282084">
    <property type="component" value="Unassembled WGS sequence"/>
</dbReference>
<feature type="transmembrane region" description="Helical" evidence="6">
    <location>
        <begin position="369"/>
        <end position="389"/>
    </location>
</feature>
<dbReference type="AlphaFoldDB" id="A0A495VY49"/>
<dbReference type="InterPro" id="IPR050189">
    <property type="entry name" value="MFS_Efflux_Transporters"/>
</dbReference>
<dbReference type="GO" id="GO:0005886">
    <property type="term" value="C:plasma membrane"/>
    <property type="evidence" value="ECO:0007669"/>
    <property type="project" value="UniProtKB-SubCell"/>
</dbReference>
<reference evidence="8 9" key="1">
    <citation type="submission" date="2018-10" db="EMBL/GenBank/DDBJ databases">
        <title>Sequencing the genomes of 1000 actinobacteria strains.</title>
        <authorList>
            <person name="Klenk H.-P."/>
        </authorList>
    </citation>
    <scope>NUCLEOTIDE SEQUENCE [LARGE SCALE GENOMIC DNA]</scope>
    <source>
        <strain evidence="8 9">DSM 43800</strain>
    </source>
</reference>
<dbReference type="EMBL" id="RBXO01000001">
    <property type="protein sequence ID" value="RKT53760.1"/>
    <property type="molecule type" value="Genomic_DNA"/>
</dbReference>
<gene>
    <name evidence="8" type="ORF">C8E97_2339</name>
</gene>
<dbReference type="RefSeq" id="WP_121004431.1">
    <property type="nucleotide sequence ID" value="NZ_RBXO01000001.1"/>
</dbReference>
<keyword evidence="9" id="KW-1185">Reference proteome</keyword>
<dbReference type="PROSITE" id="PS50850">
    <property type="entry name" value="MFS"/>
    <property type="match status" value="1"/>
</dbReference>
<dbReference type="PANTHER" id="PTHR43124:SF3">
    <property type="entry name" value="CHLORAMPHENICOL EFFLUX PUMP RV0191"/>
    <property type="match status" value="1"/>
</dbReference>
<dbReference type="InterPro" id="IPR036259">
    <property type="entry name" value="MFS_trans_sf"/>
</dbReference>
<evidence type="ECO:0000256" key="5">
    <source>
        <dbReference type="ARBA" id="ARBA00023136"/>
    </source>
</evidence>
<sequence>MSTQQAALSRGRTSLVLATLFLGSYVLGSAELLMVGLLNLVSTDLQISVPAAGELVTAYALGMSIGGPLLTALTIKLNKRVVLVGAVVLFALGNLVPVLVDSYGLFLAARALTGSLNGLFIAVAFVAGISIVPPERAGRAISTVFSGFAVSAATGAPLGTLLGQSLGWRNSFVAVVVLAVLTAVATTVLLPSLPSASGGGGAGNQVRYAFAPRVLAVLFLGFLAFASLYTALTYIVPYLERVTGISGALLSVFLLVYGVATAVGSFGGGRFADERSGRTMLIGSIGAAASLLVLFLGGAIAFVAAIALLSLGLFALGMVPAFQYRVISLAGPGGQLASSLPASAANAGIAVGSTIGGVAIVGLGDSGAVAVGLIIAAATIPVAWAAGLLKPPAVEEPAGQPAAVEPTAGTAS</sequence>
<evidence type="ECO:0000313" key="8">
    <source>
        <dbReference type="EMBL" id="RKT53760.1"/>
    </source>
</evidence>
<evidence type="ECO:0000259" key="7">
    <source>
        <dbReference type="PROSITE" id="PS50850"/>
    </source>
</evidence>
<comment type="caution">
    <text evidence="8">The sequence shown here is derived from an EMBL/GenBank/DDBJ whole genome shotgun (WGS) entry which is preliminary data.</text>
</comment>
<feature type="transmembrane region" description="Helical" evidence="6">
    <location>
        <begin position="52"/>
        <end position="74"/>
    </location>
</feature>
<dbReference type="Pfam" id="PF07690">
    <property type="entry name" value="MFS_1"/>
    <property type="match status" value="1"/>
</dbReference>
<feature type="transmembrane region" description="Helical" evidence="6">
    <location>
        <begin position="81"/>
        <end position="100"/>
    </location>
</feature>
<keyword evidence="4 6" id="KW-1133">Transmembrane helix</keyword>
<comment type="subcellular location">
    <subcellularLocation>
        <location evidence="1">Cell membrane</location>
        <topology evidence="1">Multi-pass membrane protein</topology>
    </subcellularLocation>
</comment>
<feature type="transmembrane region" description="Helical" evidence="6">
    <location>
        <begin position="112"/>
        <end position="132"/>
    </location>
</feature>
<keyword evidence="5 6" id="KW-0472">Membrane</keyword>